<organism evidence="15 16">
    <name type="scientific">Branchiostoma lanceolatum</name>
    <name type="common">Common lancelet</name>
    <name type="synonym">Amphioxus lanceolatum</name>
    <dbReference type="NCBI Taxonomy" id="7740"/>
    <lineage>
        <taxon>Eukaryota</taxon>
        <taxon>Metazoa</taxon>
        <taxon>Chordata</taxon>
        <taxon>Cephalochordata</taxon>
        <taxon>Leptocardii</taxon>
        <taxon>Amphioxiformes</taxon>
        <taxon>Branchiostomatidae</taxon>
        <taxon>Branchiostoma</taxon>
    </lineage>
</organism>
<evidence type="ECO:0000256" key="10">
    <source>
        <dbReference type="PIRSR" id="PIRSR015894-2"/>
    </source>
</evidence>
<evidence type="ECO:0000256" key="4">
    <source>
        <dbReference type="ARBA" id="ARBA00022853"/>
    </source>
</evidence>
<dbReference type="SUPFAM" id="SSF53335">
    <property type="entry name" value="S-adenosyl-L-methionine-dependent methyltransferases"/>
    <property type="match status" value="1"/>
</dbReference>
<evidence type="ECO:0000256" key="6">
    <source>
        <dbReference type="ARBA" id="ARBA00023163"/>
    </source>
</evidence>
<evidence type="ECO:0000256" key="2">
    <source>
        <dbReference type="ARBA" id="ARBA00022679"/>
    </source>
</evidence>
<dbReference type="PROSITE" id="PS51678">
    <property type="entry name" value="SAM_MT_PRMT"/>
    <property type="match status" value="1"/>
</dbReference>
<feature type="domain" description="PRMT5 arginine-N-methyltransferase" evidence="12">
    <location>
        <begin position="294"/>
        <end position="460"/>
    </location>
</feature>
<dbReference type="InterPro" id="IPR029063">
    <property type="entry name" value="SAM-dependent_MTases_sf"/>
</dbReference>
<dbReference type="GO" id="GO:0005634">
    <property type="term" value="C:nucleus"/>
    <property type="evidence" value="ECO:0007669"/>
    <property type="project" value="TreeGrafter"/>
</dbReference>
<dbReference type="PANTHER" id="PTHR10738">
    <property type="entry name" value="PROTEIN ARGININE N-METHYLTRANSFERASE 5"/>
    <property type="match status" value="1"/>
</dbReference>
<evidence type="ECO:0000256" key="1">
    <source>
        <dbReference type="ARBA" id="ARBA00022603"/>
    </source>
</evidence>
<feature type="domain" description="PRMT5 TIM barrel" evidence="13">
    <location>
        <begin position="30"/>
        <end position="280"/>
    </location>
</feature>
<dbReference type="PANTHER" id="PTHR10738:SF0">
    <property type="entry name" value="PROTEIN ARGININE N-METHYLTRANSFERASE 5"/>
    <property type="match status" value="1"/>
</dbReference>
<feature type="binding site" evidence="10">
    <location>
        <begin position="415"/>
        <end position="416"/>
    </location>
    <ligand>
        <name>S-adenosyl-L-methionine</name>
        <dbReference type="ChEBI" id="CHEBI:59789"/>
    </ligand>
</feature>
<protein>
    <recommendedName>
        <fullName evidence="8">Protein arginine N-methyltransferase</fullName>
    </recommendedName>
</protein>
<dbReference type="FunFam" id="3.20.20.150:FF:000008">
    <property type="entry name" value="Protein arginine N-methyltransferase 5"/>
    <property type="match status" value="1"/>
</dbReference>
<feature type="site" description="Critical for specifying symmetric addition of methyl groups" evidence="11">
    <location>
        <position position="323"/>
    </location>
</feature>
<keyword evidence="2 8" id="KW-0808">Transferase</keyword>
<feature type="binding site" evidence="10">
    <location>
        <position position="320"/>
    </location>
    <ligand>
        <name>S-adenosyl-L-methionine</name>
        <dbReference type="ChEBI" id="CHEBI:59789"/>
    </ligand>
</feature>
<keyword evidence="5" id="KW-0805">Transcription regulation</keyword>
<keyword evidence="16" id="KW-1185">Reference proteome</keyword>
<feature type="domain" description="PRMT5 oligomerisation" evidence="14">
    <location>
        <begin position="463"/>
        <end position="648"/>
    </location>
</feature>
<evidence type="ECO:0000259" key="14">
    <source>
        <dbReference type="Pfam" id="PF17286"/>
    </source>
</evidence>
<dbReference type="FunFam" id="3.40.50.150:FF:000029">
    <property type="entry name" value="Protein arginine N-methyltransferase 5"/>
    <property type="match status" value="1"/>
</dbReference>
<evidence type="ECO:0000313" key="15">
    <source>
        <dbReference type="EMBL" id="CAH1270095.1"/>
    </source>
</evidence>
<dbReference type="GO" id="GO:0044020">
    <property type="term" value="F:histone H4R3 methyltransferase activity"/>
    <property type="evidence" value="ECO:0007669"/>
    <property type="project" value="UniProtKB-ARBA"/>
</dbReference>
<dbReference type="Gene3D" id="2.70.160.11">
    <property type="entry name" value="Hnrnp arginine n-methyltransferase1"/>
    <property type="match status" value="1"/>
</dbReference>
<dbReference type="InterPro" id="IPR035075">
    <property type="entry name" value="PRMT5"/>
</dbReference>
<dbReference type="FunFam" id="2.70.160.11:FF:000003">
    <property type="entry name" value="Protein arginine N-methyltransferase 5"/>
    <property type="match status" value="1"/>
</dbReference>
<dbReference type="CDD" id="cd02440">
    <property type="entry name" value="AdoMet_MTases"/>
    <property type="match status" value="1"/>
</dbReference>
<keyword evidence="3 8" id="KW-0949">S-adenosyl-L-methionine</keyword>
<evidence type="ECO:0000259" key="12">
    <source>
        <dbReference type="Pfam" id="PF05185"/>
    </source>
</evidence>
<feature type="binding site" evidence="10">
    <location>
        <begin position="329"/>
        <end position="330"/>
    </location>
    <ligand>
        <name>S-adenosyl-L-methionine</name>
        <dbReference type="ChEBI" id="CHEBI:59789"/>
    </ligand>
</feature>
<comment type="catalytic activity">
    <reaction evidence="7">
        <text>L-arginyl-[protein] + 2 S-adenosyl-L-methionine = N(omega),N(omega)'-dimethyl-L-arginyl-[protein] + 2 S-adenosyl-L-homocysteine + 2 H(+)</text>
        <dbReference type="Rhea" id="RHEA:48108"/>
        <dbReference type="Rhea" id="RHEA-COMP:10532"/>
        <dbReference type="Rhea" id="RHEA-COMP:11992"/>
        <dbReference type="ChEBI" id="CHEBI:15378"/>
        <dbReference type="ChEBI" id="CHEBI:29965"/>
        <dbReference type="ChEBI" id="CHEBI:57856"/>
        <dbReference type="ChEBI" id="CHEBI:59789"/>
        <dbReference type="ChEBI" id="CHEBI:88221"/>
        <dbReference type="EC" id="2.1.1.320"/>
    </reaction>
</comment>
<proteinExistence type="inferred from homology"/>
<keyword evidence="4" id="KW-0156">Chromatin regulator</keyword>
<comment type="similarity">
    <text evidence="8">Belongs to the class I-like SAM-binding methyltransferase superfamily.</text>
</comment>
<keyword evidence="6" id="KW-0804">Transcription</keyword>
<feature type="active site" description="Proton donor/acceptor" evidence="9">
    <location>
        <position position="440"/>
    </location>
</feature>
<dbReference type="Pfam" id="PF17285">
    <property type="entry name" value="PRMT5_TIM"/>
    <property type="match status" value="1"/>
</dbReference>
<gene>
    <name evidence="15" type="primary">CARM1</name>
    <name evidence="15" type="ORF">BLAG_LOCUS22514</name>
</gene>
<dbReference type="InterPro" id="IPR025799">
    <property type="entry name" value="Arg_MeTrfase"/>
</dbReference>
<feature type="active site" description="Proton donor/acceptor" evidence="9">
    <location>
        <position position="431"/>
    </location>
</feature>
<dbReference type="Proteomes" id="UP000838412">
    <property type="component" value="Chromosome 7"/>
</dbReference>
<evidence type="ECO:0000313" key="16">
    <source>
        <dbReference type="Proteomes" id="UP000838412"/>
    </source>
</evidence>
<feature type="binding site" evidence="10">
    <location>
        <position position="388"/>
    </location>
    <ligand>
        <name>S-adenosyl-L-methionine</name>
        <dbReference type="ChEBI" id="CHEBI:59789"/>
    </ligand>
</feature>
<reference evidence="15" key="1">
    <citation type="submission" date="2022-01" db="EMBL/GenBank/DDBJ databases">
        <authorList>
            <person name="Braso-Vives M."/>
        </authorList>
    </citation>
    <scope>NUCLEOTIDE SEQUENCE</scope>
</reference>
<evidence type="ECO:0000256" key="5">
    <source>
        <dbReference type="ARBA" id="ARBA00023015"/>
    </source>
</evidence>
<evidence type="ECO:0000256" key="7">
    <source>
        <dbReference type="ARBA" id="ARBA00048612"/>
    </source>
</evidence>
<dbReference type="OrthoDB" id="1368803at2759"/>
<evidence type="ECO:0000256" key="8">
    <source>
        <dbReference type="PIRNR" id="PIRNR015894"/>
    </source>
</evidence>
<dbReference type="GO" id="GO:0035243">
    <property type="term" value="F:protein-arginine omega-N symmetric methyltransferase activity"/>
    <property type="evidence" value="ECO:0007669"/>
    <property type="project" value="UniProtKB-EC"/>
</dbReference>
<dbReference type="GO" id="GO:0005829">
    <property type="term" value="C:cytosol"/>
    <property type="evidence" value="ECO:0007669"/>
    <property type="project" value="TreeGrafter"/>
</dbReference>
<dbReference type="InterPro" id="IPR007857">
    <property type="entry name" value="Arg_MeTrfase_PRMT5"/>
</dbReference>
<dbReference type="InterPro" id="IPR035248">
    <property type="entry name" value="PRMT5_C"/>
</dbReference>
<dbReference type="GO" id="GO:0032259">
    <property type="term" value="P:methylation"/>
    <property type="evidence" value="ECO:0007669"/>
    <property type="project" value="UniProtKB-KW"/>
</dbReference>
<sequence length="650" mass="74271">MARRDRVSVGRDLHYVPDITSSLESASNNGFDFVCSPIVHPRYKRECLEGRAKGRPGALSRSDLLLTSQDWSTLIVGKLSPWLQPDSEIESVRKNCEKALQQELSYAAHLSLPAILVQLRGTRCANLARYIHYHMMGHNNTLMWIQVPLQSPDVSREDVIEGEPAEDPEDNKSQDPWEWWNTFRSICHYHKKLALALELTPDLPSESQLRRWLGEPVRAAIIPTSIFLTNKKGYPVLSRTHQSFVQQLFKYDAQIVISGTARHGEKGLRAYQQYMEHLFQYARFQTNPQPDQVTLFARGYEDYLQCPLQPLFDNLESNTYETFEKDPVKYSQYQQAVYYALLDKIPVSEKDTKKIVLMVLGAGRGPLVRCSLEAAKRAERQIVVYAVEKNPNAVVTLEALKDEMWGEQVTVVSCDMREWEAPEKADIIVSELLGSFGDNELSPECLDGAQKFLKDDGISIPREYTSYIAPVSSHKLYNEVRGCKERDKGPEVSPGYCTSGCNKEFHSSLAPFETAYVVRLHNYCELAEPQPCFTFHHPNRGLIDNTRAKEFEFDIEENTVLNGFAGYFDTVLYGDVTLSIVPRTHSPGMFSWFSIFFPIREPIYLNKGSRLKVNFWRCCTEQKVWYEWCVNSPSVTPIHNPAGRSYTIGL</sequence>
<evidence type="ECO:0000259" key="13">
    <source>
        <dbReference type="Pfam" id="PF17285"/>
    </source>
</evidence>
<dbReference type="Gene3D" id="3.40.50.150">
    <property type="entry name" value="Vaccinia Virus protein VP39"/>
    <property type="match status" value="1"/>
</dbReference>
<name>A0A8K0F0G9_BRALA</name>
<dbReference type="PIRSF" id="PIRSF015894">
    <property type="entry name" value="Skb1_MeTrfase"/>
    <property type="match status" value="1"/>
</dbReference>
<evidence type="ECO:0000256" key="11">
    <source>
        <dbReference type="PIRSR" id="PIRSR015894-3"/>
    </source>
</evidence>
<dbReference type="AlphaFoldDB" id="A0A8K0F0G9"/>
<dbReference type="GO" id="GO:0006355">
    <property type="term" value="P:regulation of DNA-templated transcription"/>
    <property type="evidence" value="ECO:0007669"/>
    <property type="project" value="TreeGrafter"/>
</dbReference>
<dbReference type="EMBL" id="OV696692">
    <property type="protein sequence ID" value="CAH1270095.1"/>
    <property type="molecule type" value="Genomic_DNA"/>
</dbReference>
<evidence type="ECO:0000256" key="3">
    <source>
        <dbReference type="ARBA" id="ARBA00022691"/>
    </source>
</evidence>
<dbReference type="Pfam" id="PF05185">
    <property type="entry name" value="PRMT5"/>
    <property type="match status" value="1"/>
</dbReference>
<keyword evidence="1 8" id="KW-0489">Methyltransferase</keyword>
<dbReference type="Gene3D" id="3.20.20.150">
    <property type="entry name" value="Divalent-metal-dependent TIM barrel enzymes"/>
    <property type="match status" value="1"/>
</dbReference>
<accession>A0A8K0F0G9</accession>
<dbReference type="InterPro" id="IPR035247">
    <property type="entry name" value="PRMT5_TIM"/>
</dbReference>
<evidence type="ECO:0000256" key="9">
    <source>
        <dbReference type="PIRSR" id="PIRSR015894-1"/>
    </source>
</evidence>
<dbReference type="Pfam" id="PF17286">
    <property type="entry name" value="PRMT5_C"/>
    <property type="match status" value="1"/>
</dbReference>